<evidence type="ECO:0000313" key="6">
    <source>
        <dbReference type="Proteomes" id="UP000177328"/>
    </source>
</evidence>
<comment type="caution">
    <text evidence="5">The sequence shown here is derived from an EMBL/GenBank/DDBJ whole genome shotgun (WGS) entry which is preliminary data.</text>
</comment>
<dbReference type="InterPro" id="IPR013025">
    <property type="entry name" value="Ribosomal_uL23-like"/>
</dbReference>
<evidence type="ECO:0000313" key="5">
    <source>
        <dbReference type="EMBL" id="OGE39953.1"/>
    </source>
</evidence>
<organism evidence="5 6">
    <name type="scientific">Candidatus Daviesbacteria bacterium RIFCSPHIGHO2_02_FULL_43_12</name>
    <dbReference type="NCBI Taxonomy" id="1797776"/>
    <lineage>
        <taxon>Bacteria</taxon>
        <taxon>Candidatus Daviesiibacteriota</taxon>
    </lineage>
</organism>
<keyword evidence="2 5" id="KW-0689">Ribosomal protein</keyword>
<dbReference type="GO" id="GO:0003735">
    <property type="term" value="F:structural constituent of ribosome"/>
    <property type="evidence" value="ECO:0007669"/>
    <property type="project" value="InterPro"/>
</dbReference>
<evidence type="ECO:0000256" key="3">
    <source>
        <dbReference type="ARBA" id="ARBA00023274"/>
    </source>
</evidence>
<proteinExistence type="inferred from homology"/>
<gene>
    <name evidence="5" type="ORF">A3D25_04080</name>
</gene>
<reference evidence="5 6" key="1">
    <citation type="journal article" date="2016" name="Nat. Commun.">
        <title>Thousands of microbial genomes shed light on interconnected biogeochemical processes in an aquifer system.</title>
        <authorList>
            <person name="Anantharaman K."/>
            <person name="Brown C.T."/>
            <person name="Hug L.A."/>
            <person name="Sharon I."/>
            <person name="Castelle C.J."/>
            <person name="Probst A.J."/>
            <person name="Thomas B.C."/>
            <person name="Singh A."/>
            <person name="Wilkins M.J."/>
            <person name="Karaoz U."/>
            <person name="Brodie E.L."/>
            <person name="Williams K.H."/>
            <person name="Hubbard S.S."/>
            <person name="Banfield J.F."/>
        </authorList>
    </citation>
    <scope>NUCLEOTIDE SEQUENCE [LARGE SCALE GENOMIC DNA]</scope>
</reference>
<dbReference type="SUPFAM" id="SSF54189">
    <property type="entry name" value="Ribosomal proteins S24e, L23 and L15e"/>
    <property type="match status" value="1"/>
</dbReference>
<dbReference type="EMBL" id="MFDD01000014">
    <property type="protein sequence ID" value="OGE39953.1"/>
    <property type="molecule type" value="Genomic_DNA"/>
</dbReference>
<protein>
    <recommendedName>
        <fullName evidence="4">50S ribosomal protein L23</fullName>
    </recommendedName>
</protein>
<dbReference type="Gene3D" id="3.30.70.330">
    <property type="match status" value="1"/>
</dbReference>
<dbReference type="Proteomes" id="UP000177328">
    <property type="component" value="Unassembled WGS sequence"/>
</dbReference>
<dbReference type="GO" id="GO:0005840">
    <property type="term" value="C:ribosome"/>
    <property type="evidence" value="ECO:0007669"/>
    <property type="project" value="UniProtKB-KW"/>
</dbReference>
<evidence type="ECO:0000256" key="1">
    <source>
        <dbReference type="ARBA" id="ARBA00006700"/>
    </source>
</evidence>
<sequence>MLKRPIVTEQSMKLSQIGFYTFEVAKTLNKRQIAHIVAKKFGVDVLSVRTISAVGKRRTQRSRKGFYSTDSIKKAIVEVKKGQKIALFEAVAPEEGVVTTADSQVKETKSLLKGTKVKIERGTTAKKVETTAETKETDVN</sequence>
<dbReference type="GO" id="GO:1990904">
    <property type="term" value="C:ribonucleoprotein complex"/>
    <property type="evidence" value="ECO:0007669"/>
    <property type="project" value="UniProtKB-KW"/>
</dbReference>
<comment type="similarity">
    <text evidence="1">Belongs to the universal ribosomal protein uL23 family.</text>
</comment>
<accession>A0A1F5KG76</accession>
<evidence type="ECO:0000256" key="4">
    <source>
        <dbReference type="ARBA" id="ARBA00035481"/>
    </source>
</evidence>
<dbReference type="InterPro" id="IPR012678">
    <property type="entry name" value="Ribosomal_uL23/eL15/eS24_sf"/>
</dbReference>
<dbReference type="AlphaFoldDB" id="A0A1F5KG76"/>
<dbReference type="Pfam" id="PF00276">
    <property type="entry name" value="Ribosomal_L23"/>
    <property type="match status" value="1"/>
</dbReference>
<name>A0A1F5KG76_9BACT</name>
<dbReference type="GO" id="GO:0006412">
    <property type="term" value="P:translation"/>
    <property type="evidence" value="ECO:0007669"/>
    <property type="project" value="InterPro"/>
</dbReference>
<evidence type="ECO:0000256" key="2">
    <source>
        <dbReference type="ARBA" id="ARBA00022980"/>
    </source>
</evidence>
<dbReference type="InterPro" id="IPR012677">
    <property type="entry name" value="Nucleotide-bd_a/b_plait_sf"/>
</dbReference>
<keyword evidence="3" id="KW-0687">Ribonucleoprotein</keyword>